<gene>
    <name evidence="9" type="ORF">IAA42_05325</name>
</gene>
<dbReference type="EMBL" id="DXCP01000038">
    <property type="protein sequence ID" value="HIY79838.1"/>
    <property type="molecule type" value="Genomic_DNA"/>
</dbReference>
<evidence type="ECO:0000259" key="8">
    <source>
        <dbReference type="Pfam" id="PF18765"/>
    </source>
</evidence>
<evidence type="ECO:0000256" key="6">
    <source>
        <dbReference type="ARBA" id="ARBA00022840"/>
    </source>
</evidence>
<evidence type="ECO:0000256" key="5">
    <source>
        <dbReference type="ARBA" id="ARBA00022741"/>
    </source>
</evidence>
<reference evidence="9" key="2">
    <citation type="submission" date="2021-04" db="EMBL/GenBank/DDBJ databases">
        <authorList>
            <person name="Gilroy R."/>
        </authorList>
    </citation>
    <scope>NUCLEOTIDE SEQUENCE</scope>
    <source>
        <strain evidence="9">ChiHjej10B9-743</strain>
    </source>
</reference>
<keyword evidence="2" id="KW-0808">Transferase</keyword>
<evidence type="ECO:0000313" key="9">
    <source>
        <dbReference type="EMBL" id="HIY79838.1"/>
    </source>
</evidence>
<keyword evidence="3" id="KW-0548">Nucleotidyltransferase</keyword>
<dbReference type="CDD" id="cd05403">
    <property type="entry name" value="NT_KNTase_like"/>
    <property type="match status" value="1"/>
</dbReference>
<dbReference type="PANTHER" id="PTHR33571">
    <property type="entry name" value="SSL8005 PROTEIN"/>
    <property type="match status" value="1"/>
</dbReference>
<proteinExistence type="predicted"/>
<evidence type="ECO:0000256" key="7">
    <source>
        <dbReference type="ARBA" id="ARBA00022842"/>
    </source>
</evidence>
<name>A0A9D1ZEG4_9ACTN</name>
<dbReference type="GO" id="GO:0046872">
    <property type="term" value="F:metal ion binding"/>
    <property type="evidence" value="ECO:0007669"/>
    <property type="project" value="UniProtKB-KW"/>
</dbReference>
<sequence length="184" mass="21001">MATTFTSAREPRTAISLRLPSALLDTVERYATEHRLSKTDAFLHFLSKGIEAEESSGFSEVLAQIEEKVTETLRLVRDQHGASNKERVVETVQSACEEFPAIRRAFLFGSFARGTFGDESDIDLRLELEEGVRFNLRDLEHFSKRIEQATGRSVDVITARTIKSRELRDAFERDKELVYDREGK</sequence>
<dbReference type="Pfam" id="PF18765">
    <property type="entry name" value="Polbeta"/>
    <property type="match status" value="1"/>
</dbReference>
<dbReference type="Proteomes" id="UP000824133">
    <property type="component" value="Unassembled WGS sequence"/>
</dbReference>
<dbReference type="InterPro" id="IPR043519">
    <property type="entry name" value="NT_sf"/>
</dbReference>
<dbReference type="InterPro" id="IPR052038">
    <property type="entry name" value="Type-VII_TA_antitoxin"/>
</dbReference>
<keyword evidence="5" id="KW-0547">Nucleotide-binding</keyword>
<dbReference type="InterPro" id="IPR041633">
    <property type="entry name" value="Polbeta"/>
</dbReference>
<dbReference type="PANTHER" id="PTHR33571:SF12">
    <property type="entry name" value="BSL3053 PROTEIN"/>
    <property type="match status" value="1"/>
</dbReference>
<feature type="domain" description="Polymerase beta nucleotidyltransferase" evidence="8">
    <location>
        <begin position="90"/>
        <end position="182"/>
    </location>
</feature>
<evidence type="ECO:0000256" key="4">
    <source>
        <dbReference type="ARBA" id="ARBA00022723"/>
    </source>
</evidence>
<protein>
    <submittedName>
        <fullName evidence="9">Nucleotidyltransferase domain-containing protein</fullName>
    </submittedName>
</protein>
<dbReference type="GO" id="GO:0005524">
    <property type="term" value="F:ATP binding"/>
    <property type="evidence" value="ECO:0007669"/>
    <property type="project" value="UniProtKB-KW"/>
</dbReference>
<reference evidence="9" key="1">
    <citation type="journal article" date="2021" name="PeerJ">
        <title>Extensive microbial diversity within the chicken gut microbiome revealed by metagenomics and culture.</title>
        <authorList>
            <person name="Gilroy R."/>
            <person name="Ravi A."/>
            <person name="Getino M."/>
            <person name="Pursley I."/>
            <person name="Horton D.L."/>
            <person name="Alikhan N.F."/>
            <person name="Baker D."/>
            <person name="Gharbi K."/>
            <person name="Hall N."/>
            <person name="Watson M."/>
            <person name="Adriaenssens E.M."/>
            <person name="Foster-Nyarko E."/>
            <person name="Jarju S."/>
            <person name="Secka A."/>
            <person name="Antonio M."/>
            <person name="Oren A."/>
            <person name="Chaudhuri R.R."/>
            <person name="La Ragione R."/>
            <person name="Hildebrand F."/>
            <person name="Pallen M.J."/>
        </authorList>
    </citation>
    <scope>NUCLEOTIDE SEQUENCE</scope>
    <source>
        <strain evidence="9">ChiHjej10B9-743</strain>
    </source>
</reference>
<dbReference type="SUPFAM" id="SSF81301">
    <property type="entry name" value="Nucleotidyltransferase"/>
    <property type="match status" value="1"/>
</dbReference>
<dbReference type="Gene3D" id="3.30.460.10">
    <property type="entry name" value="Beta Polymerase, domain 2"/>
    <property type="match status" value="1"/>
</dbReference>
<evidence type="ECO:0000256" key="1">
    <source>
        <dbReference type="ARBA" id="ARBA00001946"/>
    </source>
</evidence>
<keyword evidence="6" id="KW-0067">ATP-binding</keyword>
<comment type="cofactor">
    <cofactor evidence="1">
        <name>Mg(2+)</name>
        <dbReference type="ChEBI" id="CHEBI:18420"/>
    </cofactor>
</comment>
<keyword evidence="7" id="KW-0460">Magnesium</keyword>
<evidence type="ECO:0000256" key="3">
    <source>
        <dbReference type="ARBA" id="ARBA00022695"/>
    </source>
</evidence>
<evidence type="ECO:0000256" key="2">
    <source>
        <dbReference type="ARBA" id="ARBA00022679"/>
    </source>
</evidence>
<keyword evidence="4" id="KW-0479">Metal-binding</keyword>
<comment type="caution">
    <text evidence="9">The sequence shown here is derived from an EMBL/GenBank/DDBJ whole genome shotgun (WGS) entry which is preliminary data.</text>
</comment>
<accession>A0A9D1ZEG4</accession>
<dbReference type="GO" id="GO:0016779">
    <property type="term" value="F:nucleotidyltransferase activity"/>
    <property type="evidence" value="ECO:0007669"/>
    <property type="project" value="UniProtKB-KW"/>
</dbReference>
<organism evidence="9 10">
    <name type="scientific">Candidatus Olsenella excrementavium</name>
    <dbReference type="NCBI Taxonomy" id="2838709"/>
    <lineage>
        <taxon>Bacteria</taxon>
        <taxon>Bacillati</taxon>
        <taxon>Actinomycetota</taxon>
        <taxon>Coriobacteriia</taxon>
        <taxon>Coriobacteriales</taxon>
        <taxon>Atopobiaceae</taxon>
        <taxon>Olsenella</taxon>
    </lineage>
</organism>
<evidence type="ECO:0000313" key="10">
    <source>
        <dbReference type="Proteomes" id="UP000824133"/>
    </source>
</evidence>
<dbReference type="AlphaFoldDB" id="A0A9D1ZEG4"/>